<comment type="caution">
    <text evidence="2">The sequence shown here is derived from an EMBL/GenBank/DDBJ whole genome shotgun (WGS) entry which is preliminary data.</text>
</comment>
<protein>
    <submittedName>
        <fullName evidence="2">Uncharacterized protein</fullName>
    </submittedName>
</protein>
<evidence type="ECO:0000313" key="2">
    <source>
        <dbReference type="EMBL" id="KAF7380217.1"/>
    </source>
</evidence>
<feature type="region of interest" description="Disordered" evidence="1">
    <location>
        <begin position="61"/>
        <end position="129"/>
    </location>
</feature>
<proteinExistence type="predicted"/>
<sequence>MDIDSNKLNAVKSNIETFKSNFEESVGAYKLSADDVILPMDNESITKTYLRYSNALLQARRAPADGDGDGGDGGGGGGGGSGGSGSGGGGGGDGGGGRELDSVPKSRRTAINPFFVKGRSRGESEPGSD</sequence>
<evidence type="ECO:0000313" key="3">
    <source>
        <dbReference type="Proteomes" id="UP000614350"/>
    </source>
</evidence>
<dbReference type="AlphaFoldDB" id="A0A834J455"/>
<keyword evidence="3" id="KW-1185">Reference proteome</keyword>
<organism evidence="2 3">
    <name type="scientific">Vespula vulgaris</name>
    <name type="common">Yellow jacket</name>
    <name type="synonym">Wasp</name>
    <dbReference type="NCBI Taxonomy" id="7454"/>
    <lineage>
        <taxon>Eukaryota</taxon>
        <taxon>Metazoa</taxon>
        <taxon>Ecdysozoa</taxon>
        <taxon>Arthropoda</taxon>
        <taxon>Hexapoda</taxon>
        <taxon>Insecta</taxon>
        <taxon>Pterygota</taxon>
        <taxon>Neoptera</taxon>
        <taxon>Endopterygota</taxon>
        <taxon>Hymenoptera</taxon>
        <taxon>Apocrita</taxon>
        <taxon>Aculeata</taxon>
        <taxon>Vespoidea</taxon>
        <taxon>Vespidae</taxon>
        <taxon>Vespinae</taxon>
        <taxon>Vespula</taxon>
    </lineage>
</organism>
<feature type="compositionally biased region" description="Basic and acidic residues" evidence="1">
    <location>
        <begin position="120"/>
        <end position="129"/>
    </location>
</feature>
<dbReference type="EMBL" id="JACSEA010000022">
    <property type="protein sequence ID" value="KAF7380217.1"/>
    <property type="molecule type" value="Genomic_DNA"/>
</dbReference>
<evidence type="ECO:0000256" key="1">
    <source>
        <dbReference type="SAM" id="MobiDB-lite"/>
    </source>
</evidence>
<dbReference type="Proteomes" id="UP000614350">
    <property type="component" value="Unassembled WGS sequence"/>
</dbReference>
<gene>
    <name evidence="2" type="ORF">HZH66_014572</name>
</gene>
<reference evidence="2" key="1">
    <citation type="journal article" date="2020" name="G3 (Bethesda)">
        <title>High-Quality Assemblies for Three Invasive Social Wasps from the &lt;i&gt;Vespula&lt;/i&gt; Genus.</title>
        <authorList>
            <person name="Harrop T.W.R."/>
            <person name="Guhlin J."/>
            <person name="McLaughlin G.M."/>
            <person name="Permina E."/>
            <person name="Stockwell P."/>
            <person name="Gilligan J."/>
            <person name="Le Lec M.F."/>
            <person name="Gruber M.A.M."/>
            <person name="Quinn O."/>
            <person name="Lovegrove M."/>
            <person name="Duncan E.J."/>
            <person name="Remnant E.J."/>
            <person name="Van Eeckhoven J."/>
            <person name="Graham B."/>
            <person name="Knapp R.A."/>
            <person name="Langford K.W."/>
            <person name="Kronenberg Z."/>
            <person name="Press M.O."/>
            <person name="Eacker S.M."/>
            <person name="Wilson-Rankin E.E."/>
            <person name="Purcell J."/>
            <person name="Lester P.J."/>
            <person name="Dearden P.K."/>
        </authorList>
    </citation>
    <scope>NUCLEOTIDE SEQUENCE</scope>
    <source>
        <strain evidence="2">Marl-1</strain>
    </source>
</reference>
<feature type="compositionally biased region" description="Gly residues" evidence="1">
    <location>
        <begin position="71"/>
        <end position="95"/>
    </location>
</feature>
<name>A0A834J455_VESVU</name>
<accession>A0A834J455</accession>